<dbReference type="NCBIfam" id="TIGR03945">
    <property type="entry name" value="PLP_SbnA_fam"/>
    <property type="match status" value="1"/>
</dbReference>
<feature type="domain" description="Tryptophan synthase beta chain-like PALP" evidence="5">
    <location>
        <begin position="46"/>
        <end position="315"/>
    </location>
</feature>
<keyword evidence="4" id="KW-0663">Pyridoxal phosphate</keyword>
<dbReference type="Pfam" id="PF00291">
    <property type="entry name" value="PALP"/>
    <property type="match status" value="1"/>
</dbReference>
<sequence length="347" mass="37389">MIFPSILARPCTCIASHIGGSLPIYSAASEIVLDDIFMRLPDFVTDMDVFLKLEAFNPAGSLKLKTAVGLVDSVLSAGILTRPHGRLIESSSGNLGIALSVVAAERGFPLTIVTDLNANRQAIQTMEVLGTEVVVIDRRDQNGGYLQQRIAYIQRELERDLRLIWLNQYADLANAHAHRDRTARNAHAELGTIDVLVVGVGSTGTLMGCLEYFGEHSLHTRIVAVDIEGSVTFGGAPAPRHIPGIGSSRRPEIFTDSDAFDKVLVGEPDTIAMCRQVARKYGLLIGGSTGSALTAVQQISKSIAPGSRVVVISPDLGDRYLDSIYSDDWIKSRYGDTFTEASGSSFV</sequence>
<dbReference type="Proteomes" id="UP001596058">
    <property type="component" value="Unassembled WGS sequence"/>
</dbReference>
<dbReference type="Gene3D" id="3.40.50.1100">
    <property type="match status" value="2"/>
</dbReference>
<proteinExistence type="predicted"/>
<gene>
    <name evidence="6" type="primary">sbnA</name>
    <name evidence="6" type="ORF">ACFPZ3_21905</name>
</gene>
<evidence type="ECO:0000313" key="7">
    <source>
        <dbReference type="Proteomes" id="UP001596058"/>
    </source>
</evidence>
<keyword evidence="3" id="KW-0808">Transferase</keyword>
<dbReference type="RefSeq" id="WP_379516042.1">
    <property type="nucleotide sequence ID" value="NZ_JBHSPA010000025.1"/>
</dbReference>
<organism evidence="6 7">
    <name type="scientific">Nonomuraea insulae</name>
    <dbReference type="NCBI Taxonomy" id="1616787"/>
    <lineage>
        <taxon>Bacteria</taxon>
        <taxon>Bacillati</taxon>
        <taxon>Actinomycetota</taxon>
        <taxon>Actinomycetes</taxon>
        <taxon>Streptosporangiales</taxon>
        <taxon>Streptosporangiaceae</taxon>
        <taxon>Nonomuraea</taxon>
    </lineage>
</organism>
<comment type="cofactor">
    <cofactor evidence="1">
        <name>pyridoxal 5'-phosphate</name>
        <dbReference type="ChEBI" id="CHEBI:597326"/>
    </cofactor>
</comment>
<reference evidence="7" key="1">
    <citation type="journal article" date="2019" name="Int. J. Syst. Evol. Microbiol.">
        <title>The Global Catalogue of Microorganisms (GCM) 10K type strain sequencing project: providing services to taxonomists for standard genome sequencing and annotation.</title>
        <authorList>
            <consortium name="The Broad Institute Genomics Platform"/>
            <consortium name="The Broad Institute Genome Sequencing Center for Infectious Disease"/>
            <person name="Wu L."/>
            <person name="Ma J."/>
        </authorList>
    </citation>
    <scope>NUCLEOTIDE SEQUENCE [LARGE SCALE GENOMIC DNA]</scope>
    <source>
        <strain evidence="7">CCUG 53903</strain>
    </source>
</reference>
<dbReference type="InterPro" id="IPR050214">
    <property type="entry name" value="Cys_Synth/Cystath_Beta-Synth"/>
</dbReference>
<dbReference type="PANTHER" id="PTHR10314">
    <property type="entry name" value="CYSTATHIONINE BETA-SYNTHASE"/>
    <property type="match status" value="1"/>
</dbReference>
<dbReference type="SUPFAM" id="SSF53686">
    <property type="entry name" value="Tryptophan synthase beta subunit-like PLP-dependent enzymes"/>
    <property type="match status" value="1"/>
</dbReference>
<dbReference type="InterPro" id="IPR001926">
    <property type="entry name" value="TrpB-like_PALP"/>
</dbReference>
<dbReference type="InterPro" id="IPR036052">
    <property type="entry name" value="TrpB-like_PALP_sf"/>
</dbReference>
<accession>A0ABW1CLB1</accession>
<evidence type="ECO:0000256" key="4">
    <source>
        <dbReference type="ARBA" id="ARBA00022898"/>
    </source>
</evidence>
<evidence type="ECO:0000256" key="3">
    <source>
        <dbReference type="ARBA" id="ARBA00022679"/>
    </source>
</evidence>
<keyword evidence="7" id="KW-1185">Reference proteome</keyword>
<evidence type="ECO:0000256" key="1">
    <source>
        <dbReference type="ARBA" id="ARBA00001933"/>
    </source>
</evidence>
<comment type="caution">
    <text evidence="6">The sequence shown here is derived from an EMBL/GenBank/DDBJ whole genome shotgun (WGS) entry which is preliminary data.</text>
</comment>
<evidence type="ECO:0000313" key="6">
    <source>
        <dbReference type="EMBL" id="MFC5826531.1"/>
    </source>
</evidence>
<comment type="subunit">
    <text evidence="2">Homodimer.</text>
</comment>
<name>A0ABW1CLB1_9ACTN</name>
<evidence type="ECO:0000259" key="5">
    <source>
        <dbReference type="Pfam" id="PF00291"/>
    </source>
</evidence>
<evidence type="ECO:0000256" key="2">
    <source>
        <dbReference type="ARBA" id="ARBA00011738"/>
    </source>
</evidence>
<dbReference type="InterPro" id="IPR023927">
    <property type="entry name" value="SbnA"/>
</dbReference>
<dbReference type="EMBL" id="JBHSPA010000025">
    <property type="protein sequence ID" value="MFC5826531.1"/>
    <property type="molecule type" value="Genomic_DNA"/>
</dbReference>
<dbReference type="CDD" id="cd01561">
    <property type="entry name" value="CBS_like"/>
    <property type="match status" value="1"/>
</dbReference>
<protein>
    <submittedName>
        <fullName evidence="6">2,3-diaminopropionate biosynthesis protein SbnA</fullName>
    </submittedName>
</protein>